<comment type="caution">
    <text evidence="2">The sequence shown here is derived from an EMBL/GenBank/DDBJ whole genome shotgun (WGS) entry which is preliminary data.</text>
</comment>
<proteinExistence type="predicted"/>
<sequence>MAMIVAFALAVHYPARPATDDALRFIAALEHFSLVAQQPHFPGYPGLVWLADWLHGMGLEGFAAFRTLSLAGHALTAVLATALVHRATGRESVAWATGFLVLSQPLGIHTALSGLSDAPGNACLVAALYACVRRRYRAAAWLIGFGVIVRPGLGLIWLYLAAQTWLSSEGRRAAIVAGVVALPLFGLAFMWSRDGMALLGTSLTFLRGHFLIWGSPWGDMGERLGWFTSLSRFGWEGALLGILVVSPFVFHPPWRAERHIRPIGVAWCLVSVWTLLAQNPENLRHLLPPLTLSMIWIGVHAPLTTQALTLVRITFTLVTVSTAPRLPAVVQAAEALSEKPSGVLINRHQSRLLQRTLPSWHHVDPYYSGEHAWALHRSLPVWHLLNRTPSDAIDVTYFEPRWLGDTPLYLSPASIKSIRSSASTAP</sequence>
<dbReference type="RefSeq" id="WP_189611530.1">
    <property type="nucleotide sequence ID" value="NZ_BMXR01000010.1"/>
</dbReference>
<reference evidence="2" key="2">
    <citation type="submission" date="2020-09" db="EMBL/GenBank/DDBJ databases">
        <authorList>
            <person name="Sun Q."/>
            <person name="Kim S."/>
        </authorList>
    </citation>
    <scope>NUCLEOTIDE SEQUENCE</scope>
    <source>
        <strain evidence="2">KCTC 22169</strain>
    </source>
</reference>
<organism evidence="2 3">
    <name type="scientific">Saccharospirillum salsuginis</name>
    <dbReference type="NCBI Taxonomy" id="418750"/>
    <lineage>
        <taxon>Bacteria</taxon>
        <taxon>Pseudomonadati</taxon>
        <taxon>Pseudomonadota</taxon>
        <taxon>Gammaproteobacteria</taxon>
        <taxon>Oceanospirillales</taxon>
        <taxon>Saccharospirillaceae</taxon>
        <taxon>Saccharospirillum</taxon>
    </lineage>
</organism>
<keyword evidence="1" id="KW-0812">Transmembrane</keyword>
<keyword evidence="1" id="KW-1133">Transmembrane helix</keyword>
<gene>
    <name evidence="2" type="ORF">GCM10007392_37270</name>
</gene>
<feature type="transmembrane region" description="Helical" evidence="1">
    <location>
        <begin position="138"/>
        <end position="160"/>
    </location>
</feature>
<name>A0A918KJT8_9GAMM</name>
<keyword evidence="3" id="KW-1185">Reference proteome</keyword>
<reference evidence="2" key="1">
    <citation type="journal article" date="2014" name="Int. J. Syst. Evol. Microbiol.">
        <title>Complete genome sequence of Corynebacterium casei LMG S-19264T (=DSM 44701T), isolated from a smear-ripened cheese.</title>
        <authorList>
            <consortium name="US DOE Joint Genome Institute (JGI-PGF)"/>
            <person name="Walter F."/>
            <person name="Albersmeier A."/>
            <person name="Kalinowski J."/>
            <person name="Ruckert C."/>
        </authorList>
    </citation>
    <scope>NUCLEOTIDE SEQUENCE</scope>
    <source>
        <strain evidence="2">KCTC 22169</strain>
    </source>
</reference>
<evidence type="ECO:0000313" key="2">
    <source>
        <dbReference type="EMBL" id="GGX66170.1"/>
    </source>
</evidence>
<keyword evidence="1" id="KW-0472">Membrane</keyword>
<dbReference type="EMBL" id="BMXR01000010">
    <property type="protein sequence ID" value="GGX66170.1"/>
    <property type="molecule type" value="Genomic_DNA"/>
</dbReference>
<feature type="transmembrane region" description="Helical" evidence="1">
    <location>
        <begin position="172"/>
        <end position="189"/>
    </location>
</feature>
<evidence type="ECO:0000313" key="3">
    <source>
        <dbReference type="Proteomes" id="UP000626148"/>
    </source>
</evidence>
<protein>
    <submittedName>
        <fullName evidence="2">Uncharacterized protein</fullName>
    </submittedName>
</protein>
<dbReference type="Proteomes" id="UP000626148">
    <property type="component" value="Unassembled WGS sequence"/>
</dbReference>
<dbReference type="AlphaFoldDB" id="A0A918KJT8"/>
<evidence type="ECO:0000256" key="1">
    <source>
        <dbReference type="SAM" id="Phobius"/>
    </source>
</evidence>
<accession>A0A918KJT8</accession>